<dbReference type="RefSeq" id="WP_109792622.1">
    <property type="nucleotide sequence ID" value="NZ_PHIG01000025.1"/>
</dbReference>
<dbReference type="AlphaFoldDB" id="A0A2M9G477"/>
<organism evidence="1 2">
    <name type="scientific">Minwuia thermotolerans</name>
    <dbReference type="NCBI Taxonomy" id="2056226"/>
    <lineage>
        <taxon>Bacteria</taxon>
        <taxon>Pseudomonadati</taxon>
        <taxon>Pseudomonadota</taxon>
        <taxon>Alphaproteobacteria</taxon>
        <taxon>Minwuiales</taxon>
        <taxon>Minwuiaceae</taxon>
        <taxon>Minwuia</taxon>
    </lineage>
</organism>
<dbReference type="EMBL" id="PHIG01000025">
    <property type="protein sequence ID" value="PJK30522.1"/>
    <property type="molecule type" value="Genomic_DNA"/>
</dbReference>
<dbReference type="Proteomes" id="UP000229498">
    <property type="component" value="Unassembled WGS sequence"/>
</dbReference>
<name>A0A2M9G477_9PROT</name>
<gene>
    <name evidence="1" type="ORF">CVT23_06140</name>
</gene>
<keyword evidence="2" id="KW-1185">Reference proteome</keyword>
<dbReference type="PANTHER" id="PTHR33973">
    <property type="entry name" value="OS07G0153300 PROTEIN"/>
    <property type="match status" value="1"/>
</dbReference>
<dbReference type="InterPro" id="IPR010775">
    <property type="entry name" value="DUF1365"/>
</dbReference>
<proteinExistence type="predicted"/>
<comment type="caution">
    <text evidence="1">The sequence shown here is derived from an EMBL/GenBank/DDBJ whole genome shotgun (WGS) entry which is preliminary data.</text>
</comment>
<sequence length="255" mass="28506">MADAGAIYEGRVVHQRLRPRRHRLSYRVFTLLADIDRLDELDRDLRLFAHDRAGLMSIRSPDHGPKEREGTLRQWIDRAVAGIGVERPVRVEMLCYPRLMGYVFNPLTVYFCRDSGDAVTATVYEVHNTFGERHAYVLPVDGGRDGALIRQRADKGFPVSPFLTMEGQYRFQVRPPGEDVAVVIRHSDADGPVLGAAFTGRRRPLTDRALLGAALRHPLMTYKVIAGIHWEAARLLLKGVPFIGRNGGAAGTVRG</sequence>
<evidence type="ECO:0000313" key="2">
    <source>
        <dbReference type="Proteomes" id="UP000229498"/>
    </source>
</evidence>
<dbReference type="Pfam" id="PF07103">
    <property type="entry name" value="DUF1365"/>
    <property type="match status" value="1"/>
</dbReference>
<evidence type="ECO:0000313" key="1">
    <source>
        <dbReference type="EMBL" id="PJK30522.1"/>
    </source>
</evidence>
<reference evidence="1 2" key="1">
    <citation type="submission" date="2017-11" db="EMBL/GenBank/DDBJ databases">
        <title>Draft genome sequence of Rhizobiales bacterium SY3-13.</title>
        <authorList>
            <person name="Sun C."/>
        </authorList>
    </citation>
    <scope>NUCLEOTIDE SEQUENCE [LARGE SCALE GENOMIC DNA]</scope>
    <source>
        <strain evidence="1 2">SY3-13</strain>
    </source>
</reference>
<dbReference type="OrthoDB" id="9778801at2"/>
<accession>A0A2M9G477</accession>
<dbReference type="PANTHER" id="PTHR33973:SF4">
    <property type="entry name" value="OS07G0153300 PROTEIN"/>
    <property type="match status" value="1"/>
</dbReference>
<protein>
    <submittedName>
        <fullName evidence="1">DUF1365 domain-containing protein</fullName>
    </submittedName>
</protein>